<proteinExistence type="predicted"/>
<evidence type="ECO:0000313" key="4">
    <source>
        <dbReference type="EMBL" id="ESO11266.1"/>
    </source>
</evidence>
<dbReference type="RefSeq" id="XP_009010647.1">
    <property type="nucleotide sequence ID" value="XM_009012399.1"/>
</dbReference>
<reference evidence="6" key="1">
    <citation type="submission" date="2012-12" db="EMBL/GenBank/DDBJ databases">
        <authorList>
            <person name="Hellsten U."/>
            <person name="Grimwood J."/>
            <person name="Chapman J.A."/>
            <person name="Shapiro H."/>
            <person name="Aerts A."/>
            <person name="Otillar R.P."/>
            <person name="Terry A.Y."/>
            <person name="Boore J.L."/>
            <person name="Simakov O."/>
            <person name="Marletaz F."/>
            <person name="Cho S.-J."/>
            <person name="Edsinger-Gonzales E."/>
            <person name="Havlak P."/>
            <person name="Kuo D.-H."/>
            <person name="Larsson T."/>
            <person name="Lv J."/>
            <person name="Arendt D."/>
            <person name="Savage R."/>
            <person name="Osoegawa K."/>
            <person name="de Jong P."/>
            <person name="Lindberg D.R."/>
            <person name="Seaver E.C."/>
            <person name="Weisblat D.A."/>
            <person name="Putnam N.H."/>
            <person name="Grigoriev I.V."/>
            <person name="Rokhsar D.S."/>
        </authorList>
    </citation>
    <scope>NUCLEOTIDE SEQUENCE</scope>
</reference>
<name>T1FJI9_HELRO</name>
<dbReference type="CTD" id="20208988"/>
<dbReference type="GeneID" id="20208988"/>
<evidence type="ECO:0000313" key="6">
    <source>
        <dbReference type="Proteomes" id="UP000015101"/>
    </source>
</evidence>
<gene>
    <name evidence="5" type="primary">20208988</name>
    <name evidence="4" type="ORF">HELRODRAFT_183370</name>
</gene>
<accession>T1FJI9</accession>
<keyword evidence="6" id="KW-1185">Reference proteome</keyword>
<dbReference type="EnsemblMetazoa" id="HelroT183370">
    <property type="protein sequence ID" value="HelroP183370"/>
    <property type="gene ID" value="HelroG183370"/>
</dbReference>
<evidence type="ECO:0000256" key="1">
    <source>
        <dbReference type="SAM" id="MobiDB-lite"/>
    </source>
</evidence>
<protein>
    <submittedName>
        <fullName evidence="4 5">Uncharacterized protein</fullName>
    </submittedName>
</protein>
<dbReference type="Proteomes" id="UP000015101">
    <property type="component" value="Unassembled WGS sequence"/>
</dbReference>
<keyword evidence="3" id="KW-0732">Signal</keyword>
<feature type="transmembrane region" description="Helical" evidence="2">
    <location>
        <begin position="251"/>
        <end position="277"/>
    </location>
</feature>
<evidence type="ECO:0000256" key="2">
    <source>
        <dbReference type="SAM" id="Phobius"/>
    </source>
</evidence>
<keyword evidence="2" id="KW-0472">Membrane</keyword>
<evidence type="ECO:0000313" key="5">
    <source>
        <dbReference type="EnsemblMetazoa" id="HelroP183370"/>
    </source>
</evidence>
<dbReference type="KEGG" id="hro:HELRODRAFT_183370"/>
<evidence type="ECO:0000256" key="3">
    <source>
        <dbReference type="SAM" id="SignalP"/>
    </source>
</evidence>
<keyword evidence="2" id="KW-0812">Transmembrane</keyword>
<organism evidence="5 6">
    <name type="scientific">Helobdella robusta</name>
    <name type="common">Californian leech</name>
    <dbReference type="NCBI Taxonomy" id="6412"/>
    <lineage>
        <taxon>Eukaryota</taxon>
        <taxon>Metazoa</taxon>
        <taxon>Spiralia</taxon>
        <taxon>Lophotrochozoa</taxon>
        <taxon>Annelida</taxon>
        <taxon>Clitellata</taxon>
        <taxon>Hirudinea</taxon>
        <taxon>Rhynchobdellida</taxon>
        <taxon>Glossiphoniidae</taxon>
        <taxon>Helobdella</taxon>
    </lineage>
</organism>
<sequence>MISISILITLLSNSPCFGVRDVSAACSESCVLLTNDSLACDEFSSADLLMCNALYPEIKYLHLNWYELSNDDDYKRKSVYKFKKLTDIFLEPGGLAREVMAGHKIVQDHDWRLFDAMELYRAIKVHLYMRLLEGNCCTRLDNVNVLRTILKKEDVESLFGNCPKEALENCLETNSFDDQPKIEKMLNKALKNHSMFIKFCKSGRETVLKRVKRNRKSKFDDEPFQRDIRDPKSEIVTKGSAAEDALRHQLLIYQILSIVSLSVLLITYIVLAVYYGVTRSTKVSYNDSNRKDNANEHHKLINSDVALPEVIKSEEASDANNISETLKLELDNQKSSSSSESKVGKLLRLLSFKIKSNSNNNRDEEEKQKLIQDQLTASSKKLEINNNSNNTSSEDDRAKDDLADVAKTDDGDDYGDDVFGVLNDKEEKEVMKYLIEQLSAKNKNR</sequence>
<reference evidence="4 6" key="2">
    <citation type="journal article" date="2013" name="Nature">
        <title>Insights into bilaterian evolution from three spiralian genomes.</title>
        <authorList>
            <person name="Simakov O."/>
            <person name="Marletaz F."/>
            <person name="Cho S.J."/>
            <person name="Edsinger-Gonzales E."/>
            <person name="Havlak P."/>
            <person name="Hellsten U."/>
            <person name="Kuo D.H."/>
            <person name="Larsson T."/>
            <person name="Lv J."/>
            <person name="Arendt D."/>
            <person name="Savage R."/>
            <person name="Osoegawa K."/>
            <person name="de Jong P."/>
            <person name="Grimwood J."/>
            <person name="Chapman J.A."/>
            <person name="Shapiro H."/>
            <person name="Aerts A."/>
            <person name="Otillar R.P."/>
            <person name="Terry A.Y."/>
            <person name="Boore J.L."/>
            <person name="Grigoriev I.V."/>
            <person name="Lindberg D.R."/>
            <person name="Seaver E.C."/>
            <person name="Weisblat D.A."/>
            <person name="Putnam N.H."/>
            <person name="Rokhsar D.S."/>
        </authorList>
    </citation>
    <scope>NUCLEOTIDE SEQUENCE</scope>
</reference>
<dbReference type="HOGENOM" id="CLU_615785_0_0_1"/>
<feature type="signal peptide" evidence="3">
    <location>
        <begin position="1"/>
        <end position="18"/>
    </location>
</feature>
<dbReference type="EMBL" id="AMQM01008728">
    <property type="status" value="NOT_ANNOTATED_CDS"/>
    <property type="molecule type" value="Genomic_DNA"/>
</dbReference>
<feature type="chain" id="PRO_5010980697" evidence="3">
    <location>
        <begin position="19"/>
        <end position="445"/>
    </location>
</feature>
<keyword evidence="2" id="KW-1133">Transmembrane helix</keyword>
<feature type="region of interest" description="Disordered" evidence="1">
    <location>
        <begin position="377"/>
        <end position="419"/>
    </location>
</feature>
<feature type="compositionally biased region" description="Basic and acidic residues" evidence="1">
    <location>
        <begin position="394"/>
        <end position="409"/>
    </location>
</feature>
<dbReference type="InParanoid" id="T1FJI9"/>
<reference evidence="5" key="3">
    <citation type="submission" date="2015-06" db="UniProtKB">
        <authorList>
            <consortium name="EnsemblMetazoa"/>
        </authorList>
    </citation>
    <scope>IDENTIFICATION</scope>
</reference>
<dbReference type="EMBL" id="KB095836">
    <property type="protein sequence ID" value="ESO11266.1"/>
    <property type="molecule type" value="Genomic_DNA"/>
</dbReference>
<dbReference type="AlphaFoldDB" id="T1FJI9"/>